<dbReference type="InterPro" id="IPR036390">
    <property type="entry name" value="WH_DNA-bd_sf"/>
</dbReference>
<proteinExistence type="predicted"/>
<evidence type="ECO:0000313" key="1">
    <source>
        <dbReference type="EMBL" id="CDX38171.1"/>
    </source>
</evidence>
<dbReference type="AlphaFoldDB" id="A0A090F901"/>
<dbReference type="Pfam" id="PF01475">
    <property type="entry name" value="FUR"/>
    <property type="match status" value="1"/>
</dbReference>
<dbReference type="InterPro" id="IPR002481">
    <property type="entry name" value="FUR"/>
</dbReference>
<name>A0A090F901_MESPL</name>
<sequence length="192" mass="21659">MTIADKHREVIPSRRQCSLAFLRRCCWRPTSNSAACAQLLLAGPYQHVNAEALHRRLTPIDVEAPPATIYNTQNHFRKARPLRDLNVAAPHGYFEIDTVDRHHFLLDEKQLVIDIPCSANCPKGVARTAQIADIDPAIRMTKRVGQGLPVPPDGRAIWKPRRPSSHVRHACRVDVTSAQTEKPCQFSYKRST</sequence>
<evidence type="ECO:0000313" key="2">
    <source>
        <dbReference type="Proteomes" id="UP000046373"/>
    </source>
</evidence>
<gene>
    <name evidence="1" type="ORF">MPLDJ20_220079</name>
</gene>
<organism evidence="1 2">
    <name type="scientific">Mesorhizobium plurifarium</name>
    <dbReference type="NCBI Taxonomy" id="69974"/>
    <lineage>
        <taxon>Bacteria</taxon>
        <taxon>Pseudomonadati</taxon>
        <taxon>Pseudomonadota</taxon>
        <taxon>Alphaproteobacteria</taxon>
        <taxon>Hyphomicrobiales</taxon>
        <taxon>Phyllobacteriaceae</taxon>
        <taxon>Mesorhizobium</taxon>
    </lineage>
</organism>
<reference evidence="1 2" key="1">
    <citation type="submission" date="2014-08" db="EMBL/GenBank/DDBJ databases">
        <authorList>
            <person name="Moulin Lionel"/>
        </authorList>
    </citation>
    <scope>NUCLEOTIDE SEQUENCE [LARGE SCALE GENOMIC DNA]</scope>
</reference>
<dbReference type="Proteomes" id="UP000046373">
    <property type="component" value="Unassembled WGS sequence"/>
</dbReference>
<dbReference type="Gene3D" id="1.10.10.10">
    <property type="entry name" value="Winged helix-like DNA-binding domain superfamily/Winged helix DNA-binding domain"/>
    <property type="match status" value="1"/>
</dbReference>
<dbReference type="GO" id="GO:0003700">
    <property type="term" value="F:DNA-binding transcription factor activity"/>
    <property type="evidence" value="ECO:0007669"/>
    <property type="project" value="InterPro"/>
</dbReference>
<dbReference type="InterPro" id="IPR036388">
    <property type="entry name" value="WH-like_DNA-bd_sf"/>
</dbReference>
<dbReference type="EMBL" id="CCNB01000015">
    <property type="protein sequence ID" value="CDX38171.1"/>
    <property type="molecule type" value="Genomic_DNA"/>
</dbReference>
<protein>
    <submittedName>
        <fullName evidence="1">Uncharacterized protein</fullName>
    </submittedName>
</protein>
<accession>A0A090F901</accession>
<dbReference type="SUPFAM" id="SSF46785">
    <property type="entry name" value="Winged helix' DNA-binding domain"/>
    <property type="match status" value="1"/>
</dbReference>